<accession>A0A6J8C8J6</accession>
<name>A0A6J8C8J6_MYTCO</name>
<organism evidence="2 3">
    <name type="scientific">Mytilus coruscus</name>
    <name type="common">Sea mussel</name>
    <dbReference type="NCBI Taxonomy" id="42192"/>
    <lineage>
        <taxon>Eukaryota</taxon>
        <taxon>Metazoa</taxon>
        <taxon>Spiralia</taxon>
        <taxon>Lophotrochozoa</taxon>
        <taxon>Mollusca</taxon>
        <taxon>Bivalvia</taxon>
        <taxon>Autobranchia</taxon>
        <taxon>Pteriomorphia</taxon>
        <taxon>Mytilida</taxon>
        <taxon>Mytiloidea</taxon>
        <taxon>Mytilidae</taxon>
        <taxon>Mytilinae</taxon>
        <taxon>Mytilus</taxon>
    </lineage>
</organism>
<dbReference type="Proteomes" id="UP000507470">
    <property type="component" value="Unassembled WGS sequence"/>
</dbReference>
<gene>
    <name evidence="2" type="ORF">MCOR_27657</name>
</gene>
<dbReference type="Pfam" id="PF20700">
    <property type="entry name" value="Mutator"/>
    <property type="match status" value="1"/>
</dbReference>
<evidence type="ECO:0000259" key="1">
    <source>
        <dbReference type="Pfam" id="PF20700"/>
    </source>
</evidence>
<dbReference type="InterPro" id="IPR049012">
    <property type="entry name" value="Mutator_transp_dom"/>
</dbReference>
<dbReference type="OrthoDB" id="10060618at2759"/>
<dbReference type="AlphaFoldDB" id="A0A6J8C8J6"/>
<keyword evidence="3" id="KW-1185">Reference proteome</keyword>
<dbReference type="EMBL" id="CACVKT020005055">
    <property type="protein sequence ID" value="CAC5392745.1"/>
    <property type="molecule type" value="Genomic_DNA"/>
</dbReference>
<protein>
    <recommendedName>
        <fullName evidence="1">Mutator-like transposase domain-containing protein</fullName>
    </recommendedName>
</protein>
<evidence type="ECO:0000313" key="2">
    <source>
        <dbReference type="EMBL" id="CAC5392745.1"/>
    </source>
</evidence>
<evidence type="ECO:0000313" key="3">
    <source>
        <dbReference type="Proteomes" id="UP000507470"/>
    </source>
</evidence>
<feature type="domain" description="Mutator-like transposase" evidence="1">
    <location>
        <begin position="13"/>
        <end position="70"/>
    </location>
</feature>
<sequence>MSFSIICSENGEDVNLVTVKYDMGWQKRGSGRKYDSKSGVGTLIGEQTGKVVEHDLCNKKWCSYKRNPDKYRSTVSLTNLPLRKKLAEIIGEYTSGDNIEKISPCASTKEVESFHSMVANRAPKAKHLCSSSSLERRVDCTVAQKNISYGFISQVYEECGLSPGKITEKLSEKLAIKRKYQNDYKNSLVNKRRKLFRKQIIKEKETVVEMREGDTYNNLLI</sequence>
<proteinExistence type="predicted"/>
<reference evidence="2 3" key="1">
    <citation type="submission" date="2020-06" db="EMBL/GenBank/DDBJ databases">
        <authorList>
            <person name="Li R."/>
            <person name="Bekaert M."/>
        </authorList>
    </citation>
    <scope>NUCLEOTIDE SEQUENCE [LARGE SCALE GENOMIC DNA]</scope>
    <source>
        <strain evidence="3">wild</strain>
    </source>
</reference>